<proteinExistence type="inferred from homology"/>
<dbReference type="InterPro" id="IPR016024">
    <property type="entry name" value="ARM-type_fold"/>
</dbReference>
<dbReference type="Gene3D" id="1.20.58.900">
    <property type="match status" value="1"/>
</dbReference>
<dbReference type="Pfam" id="PF02759">
    <property type="entry name" value="RUN"/>
    <property type="match status" value="1"/>
</dbReference>
<dbReference type="PROSITE" id="PS50176">
    <property type="entry name" value="ARM_REPEAT"/>
    <property type="match status" value="1"/>
</dbReference>
<dbReference type="InterPro" id="IPR011989">
    <property type="entry name" value="ARM-like"/>
</dbReference>
<evidence type="ECO:0000256" key="8">
    <source>
        <dbReference type="PROSITE-ProRule" id="PRU00259"/>
    </source>
</evidence>
<dbReference type="SUPFAM" id="SSF140741">
    <property type="entry name" value="RUN domain-like"/>
    <property type="match status" value="1"/>
</dbReference>
<evidence type="ECO:0000256" key="1">
    <source>
        <dbReference type="ARBA" id="ARBA00010394"/>
    </source>
</evidence>
<feature type="domain" description="FYVE-type" evidence="11">
    <location>
        <begin position="518"/>
        <end position="576"/>
    </location>
</feature>
<feature type="domain" description="IBB" evidence="13">
    <location>
        <begin position="563"/>
        <end position="626"/>
    </location>
</feature>
<dbReference type="SUPFAM" id="SSF57903">
    <property type="entry name" value="FYVE/PHD zinc finger"/>
    <property type="match status" value="1"/>
</dbReference>
<dbReference type="Gene3D" id="1.20.5.690">
    <property type="entry name" value="Importin-alpha, importin-beta-binding domain"/>
    <property type="match status" value="1"/>
</dbReference>
<keyword evidence="10" id="KW-0175">Coiled coil</keyword>
<dbReference type="InterPro" id="IPR000306">
    <property type="entry name" value="Znf_FYVE"/>
</dbReference>
<dbReference type="Pfam" id="PF16186">
    <property type="entry name" value="Arm_3"/>
    <property type="match status" value="1"/>
</dbReference>
<evidence type="ECO:0000259" key="11">
    <source>
        <dbReference type="PROSITE" id="PS50178"/>
    </source>
</evidence>
<evidence type="ECO:0000256" key="6">
    <source>
        <dbReference type="ARBA" id="ARBA00022927"/>
    </source>
</evidence>
<dbReference type="InterPro" id="IPR017455">
    <property type="entry name" value="Znf_FYVE-rel"/>
</dbReference>
<keyword evidence="2 9" id="KW-0813">Transport</keyword>
<evidence type="ECO:0000256" key="9">
    <source>
        <dbReference type="PROSITE-ProRule" id="PRU00561"/>
    </source>
</evidence>
<evidence type="ECO:0000256" key="7">
    <source>
        <dbReference type="PROSITE-ProRule" id="PRU00091"/>
    </source>
</evidence>
<dbReference type="InterPro" id="IPR013083">
    <property type="entry name" value="Znf_RING/FYVE/PHD"/>
</dbReference>
<dbReference type="SMART" id="SM00064">
    <property type="entry name" value="FYVE"/>
    <property type="match status" value="1"/>
</dbReference>
<feature type="coiled-coil region" evidence="10">
    <location>
        <begin position="316"/>
        <end position="461"/>
    </location>
</feature>
<keyword evidence="5" id="KW-0862">Zinc</keyword>
<dbReference type="Gene3D" id="1.25.10.10">
    <property type="entry name" value="Leucine-rich Repeat Variant"/>
    <property type="match status" value="1"/>
</dbReference>
<dbReference type="InterPro" id="IPR011011">
    <property type="entry name" value="Znf_FYVE_PHD"/>
</dbReference>
<dbReference type="EMBL" id="NJHN03000037">
    <property type="protein sequence ID" value="KAH9422029.1"/>
    <property type="molecule type" value="Genomic_DNA"/>
</dbReference>
<dbReference type="SMART" id="SM00593">
    <property type="entry name" value="RUN"/>
    <property type="match status" value="1"/>
</dbReference>
<dbReference type="InterPro" id="IPR004012">
    <property type="entry name" value="Run_dom"/>
</dbReference>
<feature type="repeat" description="ARM" evidence="8">
    <location>
        <begin position="728"/>
        <end position="770"/>
    </location>
</feature>
<dbReference type="CDD" id="cd15721">
    <property type="entry name" value="FYVE_RUFY1_like"/>
    <property type="match status" value="1"/>
</dbReference>
<sequence>MSSRSSLNSSSMDLVIENFFNKIENQSTISHDDHGSMDNMAIILQEIQKVKRSNIMLLLRLILKELYKHRSKVTLTNECKILFDHLFVCLENCLQHGLKTRKQMFGAKLEIWNVIELISKFGDDLARDVIESVRHLPKIRTPIGRARAWFRLTLMKKQLAQSFQQLVDHRDSLLQEYYDVNALMLSDDGNVLCGLLVGLNSFDYSVYIKEEILDFYDSVIDLRLYLRDQTMNSCRDSGQDPDYVNGFNDEETVVNLQQLLDQNNYLEQMNQRLGSTIKSLELKIEALAQKQNDHHQLERCEAADESKSVLQVGTLLAQKEQELMESLQDKQKLKTALEDAIKSGQEAETARNLLERDIQEKQDAIITLRAQLEDVKTINIQLFKKMQDKECQLKEKNDQLVECEAKINHLTKELLIVQRKQNQQNEERRAKELTENFQRIIDEQQEQMTRMQLELDSVRVKQSEQVHIKEAYNLLKKKFDENELALEEIGKQLQDSKLEIESLREYNGHLKEAAWARDSDANFCKQCEQKFTISRRKHHCRSCGEIFCNNCSNNEMPLPSSKKPVRVCDHCHAFLLERFSTGYKNRGSDIDDVRRRRNEATVELRKNKREDALLKKRNITITNDCPDGGHVDGVIEPKLALEDLNSLVIAAMSPDPDKKLMAIKTARMLLSSDKNPPIDEIIAAGILPTLIDALKYSNLPTLQFEAAWALTNIASGTSIQTRKVVDEGAVPLLVNLLLSPNENVSDQSLWALGNIIGDGPDLRDFVIENGVLEPLITILHRYPSPSFVRNLSWVIINMCRNKNPPLAITVLATILPVLQNLLEHSQDTSILIDVVWAISYITDHGNEQIQMVIDSGLVSFIIPLLHHEDLKIQTPALRVIGNIVTGTDDQTQFVLDSNVLAYLPPLLNHPKEKIKKEALWFLSNITAGRVDQIQTLIDHNIIPTIIENLDVGSFQLQREAAWAISNMTMNGTKEQVRYLVEHGVIEPMCKLLTVKDTQILQILLEGLIKIFNHYESEADVISDEIEKCGGLDTIESLQHHENHEIYKFAFEILDKFFDSSAVDIPELVPQADNTEFRLNNNNNNENAPDQQQQFQF</sequence>
<dbReference type="PROSITE" id="PS50826">
    <property type="entry name" value="RUN"/>
    <property type="match status" value="1"/>
</dbReference>
<dbReference type="Proteomes" id="UP000887458">
    <property type="component" value="Unassembled WGS sequence"/>
</dbReference>
<evidence type="ECO:0000259" key="13">
    <source>
        <dbReference type="PROSITE" id="PS51214"/>
    </source>
</evidence>
<dbReference type="Pfam" id="PF01749">
    <property type="entry name" value="IBB"/>
    <property type="match status" value="1"/>
</dbReference>
<keyword evidence="3" id="KW-0479">Metal-binding</keyword>
<comment type="caution">
    <text evidence="14">The sequence shown here is derived from an EMBL/GenBank/DDBJ whole genome shotgun (WGS) entry which is preliminary data.</text>
</comment>
<accession>A0ABQ8JHE5</accession>
<dbReference type="Gene3D" id="3.30.40.10">
    <property type="entry name" value="Zinc/RING finger domain, C3HC4 (zinc finger)"/>
    <property type="match status" value="1"/>
</dbReference>
<reference evidence="14 15" key="2">
    <citation type="journal article" date="2022" name="Mol. Biol. Evol.">
        <title>Comparative Genomics Reveals Insights into the Divergent Evolution of Astigmatic Mites and Household Pest Adaptations.</title>
        <authorList>
            <person name="Xiong Q."/>
            <person name="Wan A.T."/>
            <person name="Liu X."/>
            <person name="Fung C.S."/>
            <person name="Xiao X."/>
            <person name="Malainual N."/>
            <person name="Hou J."/>
            <person name="Wang L."/>
            <person name="Wang M."/>
            <person name="Yang K.Y."/>
            <person name="Cui Y."/>
            <person name="Leung E.L."/>
            <person name="Nong W."/>
            <person name="Shin S.K."/>
            <person name="Au S.W."/>
            <person name="Jeong K.Y."/>
            <person name="Chew F.T."/>
            <person name="Hui J.H."/>
            <person name="Leung T.F."/>
            <person name="Tungtrongchitr A."/>
            <person name="Zhong N."/>
            <person name="Liu Z."/>
            <person name="Tsui S.K."/>
        </authorList>
    </citation>
    <scope>NUCLEOTIDE SEQUENCE [LARGE SCALE GENOMIC DNA]</scope>
    <source>
        <strain evidence="14">Derp</strain>
    </source>
</reference>
<keyword evidence="6" id="KW-0653">Protein transport</keyword>
<keyword evidence="15" id="KW-1185">Reference proteome</keyword>
<evidence type="ECO:0000313" key="14">
    <source>
        <dbReference type="EMBL" id="KAH9422029.1"/>
    </source>
</evidence>
<evidence type="ECO:0000259" key="12">
    <source>
        <dbReference type="PROSITE" id="PS50826"/>
    </source>
</evidence>
<reference evidence="14 15" key="1">
    <citation type="journal article" date="2018" name="J. Allergy Clin. Immunol.">
        <title>High-quality assembly of Dermatophagoides pteronyssinus genome and transcriptome reveals a wide range of novel allergens.</title>
        <authorList>
            <person name="Liu X.Y."/>
            <person name="Yang K.Y."/>
            <person name="Wang M.Q."/>
            <person name="Kwok J.S."/>
            <person name="Zeng X."/>
            <person name="Yang Z."/>
            <person name="Xiao X.J."/>
            <person name="Lau C.P."/>
            <person name="Li Y."/>
            <person name="Huang Z.M."/>
            <person name="Ba J.G."/>
            <person name="Yim A.K."/>
            <person name="Ouyang C.Y."/>
            <person name="Ngai S.M."/>
            <person name="Chan T.F."/>
            <person name="Leung E.L."/>
            <person name="Liu L."/>
            <person name="Liu Z.G."/>
            <person name="Tsui S.K."/>
        </authorList>
    </citation>
    <scope>NUCLEOTIDE SEQUENCE [LARGE SCALE GENOMIC DNA]</scope>
    <source>
        <strain evidence="14">Derp</strain>
    </source>
</reference>
<organism evidence="14 15">
    <name type="scientific">Dermatophagoides pteronyssinus</name>
    <name type="common">European house dust mite</name>
    <dbReference type="NCBI Taxonomy" id="6956"/>
    <lineage>
        <taxon>Eukaryota</taxon>
        <taxon>Metazoa</taxon>
        <taxon>Ecdysozoa</taxon>
        <taxon>Arthropoda</taxon>
        <taxon>Chelicerata</taxon>
        <taxon>Arachnida</taxon>
        <taxon>Acari</taxon>
        <taxon>Acariformes</taxon>
        <taxon>Sarcoptiformes</taxon>
        <taxon>Astigmata</taxon>
        <taxon>Psoroptidia</taxon>
        <taxon>Analgoidea</taxon>
        <taxon>Pyroglyphidae</taxon>
        <taxon>Dermatophagoidinae</taxon>
        <taxon>Dermatophagoides</taxon>
    </lineage>
</organism>
<dbReference type="PROSITE" id="PS50178">
    <property type="entry name" value="ZF_FYVE"/>
    <property type="match status" value="1"/>
</dbReference>
<dbReference type="Pfam" id="PF00514">
    <property type="entry name" value="Arm"/>
    <property type="match status" value="5"/>
</dbReference>
<evidence type="ECO:0000313" key="15">
    <source>
        <dbReference type="Proteomes" id="UP000887458"/>
    </source>
</evidence>
<dbReference type="SMART" id="SM00185">
    <property type="entry name" value="ARM"/>
    <property type="match status" value="8"/>
</dbReference>
<evidence type="ECO:0000256" key="10">
    <source>
        <dbReference type="SAM" id="Coils"/>
    </source>
</evidence>
<dbReference type="InterPro" id="IPR036975">
    <property type="entry name" value="Importin-a_IBB_sf"/>
</dbReference>
<dbReference type="InterPro" id="IPR000225">
    <property type="entry name" value="Armadillo"/>
</dbReference>
<dbReference type="InterPro" id="IPR002652">
    <property type="entry name" value="Importin-a_IBB"/>
</dbReference>
<evidence type="ECO:0000256" key="3">
    <source>
        <dbReference type="ARBA" id="ARBA00022723"/>
    </source>
</evidence>
<dbReference type="InterPro" id="IPR032413">
    <property type="entry name" value="Arm_3"/>
</dbReference>
<dbReference type="InterPro" id="IPR037213">
    <property type="entry name" value="Run_dom_sf"/>
</dbReference>
<evidence type="ECO:0000256" key="4">
    <source>
        <dbReference type="ARBA" id="ARBA00022771"/>
    </source>
</evidence>
<dbReference type="SUPFAM" id="SSF48371">
    <property type="entry name" value="ARM repeat"/>
    <property type="match status" value="1"/>
</dbReference>
<evidence type="ECO:0000256" key="2">
    <source>
        <dbReference type="ARBA" id="ARBA00022448"/>
    </source>
</evidence>
<name>A0ABQ8JHE5_DERPT</name>
<evidence type="ECO:0000256" key="5">
    <source>
        <dbReference type="ARBA" id="ARBA00022833"/>
    </source>
</evidence>
<protein>
    <submittedName>
        <fullName evidence="14">Importin subunit alpha-3</fullName>
    </submittedName>
</protein>
<feature type="domain" description="RUN" evidence="12">
    <location>
        <begin position="77"/>
        <end position="211"/>
    </location>
</feature>
<dbReference type="PROSITE" id="PS51214">
    <property type="entry name" value="IBB"/>
    <property type="match status" value="1"/>
</dbReference>
<gene>
    <name evidence="14" type="primary">KPNA4</name>
    <name evidence="14" type="ORF">DERP_002321</name>
</gene>
<keyword evidence="4 7" id="KW-0863">Zinc-finger</keyword>
<comment type="similarity">
    <text evidence="1">Belongs to the importin alpha family.</text>
</comment>
<dbReference type="Pfam" id="PF01363">
    <property type="entry name" value="FYVE"/>
    <property type="match status" value="1"/>
</dbReference>
<dbReference type="PANTHER" id="PTHR23316">
    <property type="entry name" value="IMPORTIN ALPHA"/>
    <property type="match status" value="1"/>
</dbReference>